<dbReference type="PANTHER" id="PTHR31560:SF0">
    <property type="entry name" value="UPF0652 PROTEIN C22H10.08"/>
    <property type="match status" value="1"/>
</dbReference>
<protein>
    <recommendedName>
        <fullName evidence="1">Non-canonical E2 ubiquitin-conjugating enzyme C-terminal domain-containing protein</fullName>
    </recommendedName>
</protein>
<dbReference type="Pfam" id="PF09418">
    <property type="entry name" value="DUF2009"/>
    <property type="match status" value="1"/>
</dbReference>
<dbReference type="AlphaFoldDB" id="A0A4P9XKM9"/>
<sequence length="408" mass="47197">RDICVLQVASDYVVGQKLFAERSFQDNAEFFGKVFEIGRRYKIMNPERMRSAYGKLMYMLQDSVIPEVQDTLEFSCVSDIRTVYGFLDERGALDMIRDDQTMIATKEIIPDGKTRPAIQLEIRQKERAVEYLSRRYASHRISPDEIKHCLYSIGDNHSYLRTSRDPCDKMIRYLTANFRPEQAESDDYSLAILSGRNGARLSHSHESQYRYVHQTLSLWREILHDMFMLWWTADQDLLSERTGYRLKDTGQGLNRMQSCPKISKAVHLILHRAQKRAGHWIGSSVVHLGDRNVPNALMFIDKYNQVSRILGPVVTCLEHIDRAHEFKGLDKYIKTYYGDANKCRKLILADFFRSAFDGSGADNFFEAGSCIDGRLTSAWNWCSKIEKKEYYPVFLLSGFVGFDGGDFQ</sequence>
<dbReference type="InterPro" id="IPR018553">
    <property type="entry name" value="E2_Ub-conjug_enz"/>
</dbReference>
<name>A0A4P9XKM9_9FUNG</name>
<evidence type="ECO:0000259" key="1">
    <source>
        <dbReference type="Pfam" id="PF09418"/>
    </source>
</evidence>
<accession>A0A4P9XKM9</accession>
<organism evidence="2 3">
    <name type="scientific">Thamnocephalis sphaerospora</name>
    <dbReference type="NCBI Taxonomy" id="78915"/>
    <lineage>
        <taxon>Eukaryota</taxon>
        <taxon>Fungi</taxon>
        <taxon>Fungi incertae sedis</taxon>
        <taxon>Zoopagomycota</taxon>
        <taxon>Zoopagomycotina</taxon>
        <taxon>Zoopagomycetes</taxon>
        <taxon>Zoopagales</taxon>
        <taxon>Sigmoideomycetaceae</taxon>
        <taxon>Thamnocephalis</taxon>
    </lineage>
</organism>
<proteinExistence type="predicted"/>
<dbReference type="PANTHER" id="PTHR31560">
    <property type="entry name" value="UPF0652 PROTEIN C16A11.03C-RELATED"/>
    <property type="match status" value="1"/>
</dbReference>
<dbReference type="Proteomes" id="UP000271241">
    <property type="component" value="Unassembled WGS sequence"/>
</dbReference>
<dbReference type="EMBL" id="KZ992907">
    <property type="protein sequence ID" value="RKP06325.1"/>
    <property type="molecule type" value="Genomic_DNA"/>
</dbReference>
<dbReference type="InterPro" id="IPR057668">
    <property type="entry name" value="E2_Ub-conjug_enz_C"/>
</dbReference>
<feature type="non-terminal residue" evidence="2">
    <location>
        <position position="1"/>
    </location>
</feature>
<dbReference type="OrthoDB" id="406045at2759"/>
<gene>
    <name evidence="2" type="ORF">THASP1DRAFT_18618</name>
</gene>
<feature type="domain" description="Non-canonical E2 ubiquitin-conjugating enzyme C-terminal" evidence="1">
    <location>
        <begin position="3"/>
        <end position="404"/>
    </location>
</feature>
<reference evidence="3" key="1">
    <citation type="journal article" date="2018" name="Nat. Microbiol.">
        <title>Leveraging single-cell genomics to expand the fungal tree of life.</title>
        <authorList>
            <person name="Ahrendt S.R."/>
            <person name="Quandt C.A."/>
            <person name="Ciobanu D."/>
            <person name="Clum A."/>
            <person name="Salamov A."/>
            <person name="Andreopoulos B."/>
            <person name="Cheng J.F."/>
            <person name="Woyke T."/>
            <person name="Pelin A."/>
            <person name="Henrissat B."/>
            <person name="Reynolds N.K."/>
            <person name="Benny G.L."/>
            <person name="Smith M.E."/>
            <person name="James T.Y."/>
            <person name="Grigoriev I.V."/>
        </authorList>
    </citation>
    <scope>NUCLEOTIDE SEQUENCE [LARGE SCALE GENOMIC DNA]</scope>
    <source>
        <strain evidence="3">RSA 1356</strain>
    </source>
</reference>
<evidence type="ECO:0000313" key="3">
    <source>
        <dbReference type="Proteomes" id="UP000271241"/>
    </source>
</evidence>
<keyword evidence="3" id="KW-1185">Reference proteome</keyword>
<evidence type="ECO:0000313" key="2">
    <source>
        <dbReference type="EMBL" id="RKP06325.1"/>
    </source>
</evidence>
<dbReference type="STRING" id="78915.A0A4P9XKM9"/>